<dbReference type="EMBL" id="VSSQ01013790">
    <property type="protein sequence ID" value="MPM52282.1"/>
    <property type="molecule type" value="Genomic_DNA"/>
</dbReference>
<dbReference type="AlphaFoldDB" id="A0A645AGE5"/>
<gene>
    <name evidence="1" type="ORF">SDC9_99041</name>
</gene>
<protein>
    <recommendedName>
        <fullName evidence="2">FtsK gamma domain-containing protein</fullName>
    </recommendedName>
</protein>
<organism evidence="1">
    <name type="scientific">bioreactor metagenome</name>
    <dbReference type="NCBI Taxonomy" id="1076179"/>
    <lineage>
        <taxon>unclassified sequences</taxon>
        <taxon>metagenomes</taxon>
        <taxon>ecological metagenomes</taxon>
    </lineage>
</organism>
<sequence>MEQLEAAGIVGAVQGSKPREVFIADECSLEKLLNSF</sequence>
<proteinExistence type="predicted"/>
<evidence type="ECO:0008006" key="2">
    <source>
        <dbReference type="Google" id="ProtNLM"/>
    </source>
</evidence>
<comment type="caution">
    <text evidence="1">The sequence shown here is derived from an EMBL/GenBank/DDBJ whole genome shotgun (WGS) entry which is preliminary data.</text>
</comment>
<dbReference type="Gene3D" id="1.10.10.10">
    <property type="entry name" value="Winged helix-like DNA-binding domain superfamily/Winged helix DNA-binding domain"/>
    <property type="match status" value="1"/>
</dbReference>
<dbReference type="InterPro" id="IPR036388">
    <property type="entry name" value="WH-like_DNA-bd_sf"/>
</dbReference>
<reference evidence="1" key="1">
    <citation type="submission" date="2019-08" db="EMBL/GenBank/DDBJ databases">
        <authorList>
            <person name="Kucharzyk K."/>
            <person name="Murdoch R.W."/>
            <person name="Higgins S."/>
            <person name="Loffler F."/>
        </authorList>
    </citation>
    <scope>NUCLEOTIDE SEQUENCE</scope>
</reference>
<name>A0A645AGE5_9ZZZZ</name>
<evidence type="ECO:0000313" key="1">
    <source>
        <dbReference type="EMBL" id="MPM52282.1"/>
    </source>
</evidence>
<accession>A0A645AGE5</accession>